<organism evidence="2 3">
    <name type="scientific">Globodera pallida</name>
    <name type="common">Potato cyst nematode worm</name>
    <name type="synonym">Heterodera pallida</name>
    <dbReference type="NCBI Taxonomy" id="36090"/>
    <lineage>
        <taxon>Eukaryota</taxon>
        <taxon>Metazoa</taxon>
        <taxon>Ecdysozoa</taxon>
        <taxon>Nematoda</taxon>
        <taxon>Chromadorea</taxon>
        <taxon>Rhabditida</taxon>
        <taxon>Tylenchina</taxon>
        <taxon>Tylenchomorpha</taxon>
        <taxon>Tylenchoidea</taxon>
        <taxon>Heteroderidae</taxon>
        <taxon>Heteroderinae</taxon>
        <taxon>Globodera</taxon>
    </lineage>
</organism>
<feature type="region of interest" description="Disordered" evidence="1">
    <location>
        <begin position="102"/>
        <end position="133"/>
    </location>
</feature>
<reference evidence="3" key="2">
    <citation type="submission" date="2016-06" db="UniProtKB">
        <authorList>
            <consortium name="WormBaseParasite"/>
        </authorList>
    </citation>
    <scope>IDENTIFICATION</scope>
</reference>
<proteinExistence type="predicted"/>
<evidence type="ECO:0000313" key="3">
    <source>
        <dbReference type="WBParaSite" id="GPLIN_001640000"/>
    </source>
</evidence>
<accession>A0A183CU42</accession>
<protein>
    <submittedName>
        <fullName evidence="3">CW-type domain-containing protein</fullName>
    </submittedName>
</protein>
<reference evidence="2" key="1">
    <citation type="submission" date="2014-05" db="EMBL/GenBank/DDBJ databases">
        <title>The genome and life-stage specific transcriptomes of Globodera pallida elucidate key aspects of plant parasitism by a cyst nematode.</title>
        <authorList>
            <person name="Cotton J.A."/>
            <person name="Lilley C.J."/>
            <person name="Jones L.M."/>
            <person name="Kikuchi T."/>
            <person name="Reid A.J."/>
            <person name="Thorpe P."/>
            <person name="Tsai I.J."/>
            <person name="Beasley H."/>
            <person name="Blok V."/>
            <person name="Cock P.J.A."/>
            <person name="Van den Akker S.E."/>
            <person name="Holroyd N."/>
            <person name="Hunt M."/>
            <person name="Mantelin S."/>
            <person name="Naghra H."/>
            <person name="Pain A."/>
            <person name="Palomares-Rius J.E."/>
            <person name="Zarowiecki M."/>
            <person name="Berriman M."/>
            <person name="Jones J.T."/>
            <person name="Urwin P.E."/>
        </authorList>
    </citation>
    <scope>NUCLEOTIDE SEQUENCE [LARGE SCALE GENOMIC DNA]</scope>
    <source>
        <strain evidence="2">Lindley</strain>
    </source>
</reference>
<dbReference type="Proteomes" id="UP000050741">
    <property type="component" value="Unassembled WGS sequence"/>
</dbReference>
<evidence type="ECO:0000256" key="1">
    <source>
        <dbReference type="SAM" id="MobiDB-lite"/>
    </source>
</evidence>
<dbReference type="AlphaFoldDB" id="A0A183CU42"/>
<sequence length="133" mass="15192">EQPKQRPLCPLHSSDHRGGTMAQEGSFSLKVQLPSEELRELQDFEEDCMDDLSRRKVRNTSDGFNEWEQWEDGGKAEDVASFRPNQLISCCCCGRTQQRWEKGEEPIPPMRIPLAGGGEERTNDGREAEEVRI</sequence>
<feature type="compositionally biased region" description="Basic and acidic residues" evidence="1">
    <location>
        <begin position="118"/>
        <end position="133"/>
    </location>
</feature>
<dbReference type="WBParaSite" id="GPLIN_001640000">
    <property type="protein sequence ID" value="GPLIN_001640000"/>
    <property type="gene ID" value="GPLIN_001640000"/>
</dbReference>
<evidence type="ECO:0000313" key="2">
    <source>
        <dbReference type="Proteomes" id="UP000050741"/>
    </source>
</evidence>
<keyword evidence="2" id="KW-1185">Reference proteome</keyword>
<feature type="region of interest" description="Disordered" evidence="1">
    <location>
        <begin position="1"/>
        <end position="25"/>
    </location>
</feature>
<name>A0A183CU42_GLOPA</name>